<keyword evidence="1" id="KW-0175">Coiled coil</keyword>
<gene>
    <name evidence="2" type="ORF">OYV_00340</name>
</gene>
<evidence type="ECO:0000256" key="1">
    <source>
        <dbReference type="SAM" id="Coils"/>
    </source>
</evidence>
<feature type="coiled-coil region" evidence="1">
    <location>
        <begin position="57"/>
        <end position="84"/>
    </location>
</feature>
<evidence type="ECO:0000313" key="2">
    <source>
        <dbReference type="EMBL" id="GAK73555.1"/>
    </source>
</evidence>
<dbReference type="Proteomes" id="UP000028900">
    <property type="component" value="Unassembled WGS sequence"/>
</dbReference>
<proteinExistence type="predicted"/>
<name>A0ABQ0J1S7_9MOLU</name>
<accession>A0ABQ0J1S7</accession>
<reference evidence="3" key="1">
    <citation type="journal article" date="2014" name="Genome Announc.">
        <title>Draft Genome Sequence of ''Candidatus Phytoplasma asteris'' Strain OY-V, an Unculturable Plant-Pathogenic Bacterium.</title>
        <authorList>
            <person name="Kakizawa S."/>
            <person name="Makino A."/>
            <person name="Ishii Y."/>
            <person name="Tamaki H."/>
            <person name="Kamagata Y."/>
        </authorList>
    </citation>
    <scope>NUCLEOTIDE SEQUENCE [LARGE SCALE GENOMIC DNA]</scope>
    <source>
        <strain evidence="3">OY-V</strain>
    </source>
</reference>
<comment type="caution">
    <text evidence="2">The sequence shown here is derived from an EMBL/GenBank/DDBJ whole genome shotgun (WGS) entry which is preliminary data.</text>
</comment>
<reference evidence="2 3" key="2">
    <citation type="journal article" date="2014" name="Genome Announc.">
        <title>Draft Genome Sequence of 'Candidatus Phytoplasma asteris' Strain OY-V, an Unculturable Plant-Pathogenic Bacterium.</title>
        <authorList>
            <person name="Kakizawa S."/>
            <person name="Makino A."/>
            <person name="Ishii Y."/>
            <person name="Tamaki H."/>
            <person name="Kamagata Y."/>
        </authorList>
    </citation>
    <scope>NUCLEOTIDE SEQUENCE [LARGE SCALE GENOMIC DNA]</scope>
    <source>
        <strain evidence="2 3">OY-V</strain>
    </source>
</reference>
<dbReference type="EMBL" id="BBIY01000003">
    <property type="protein sequence ID" value="GAK73555.1"/>
    <property type="molecule type" value="Genomic_DNA"/>
</dbReference>
<organism evidence="2 3">
    <name type="scientific">'Chrysanthemum coronarium' phytoplasma</name>
    <dbReference type="NCBI Taxonomy" id="1520703"/>
    <lineage>
        <taxon>Bacteria</taxon>
        <taxon>Bacillati</taxon>
        <taxon>Mycoplasmatota</taxon>
        <taxon>Mollicutes</taxon>
        <taxon>Acholeplasmatales</taxon>
        <taxon>Acholeplasmataceae</taxon>
        <taxon>Candidatus Phytoplasma</taxon>
        <taxon>16SrI (Aster yellows group)</taxon>
    </lineage>
</organism>
<keyword evidence="3" id="KW-1185">Reference proteome</keyword>
<dbReference type="RefSeq" id="WP_042067547.1">
    <property type="nucleotide sequence ID" value="NZ_BBIY01000003.1"/>
</dbReference>
<protein>
    <submittedName>
        <fullName evidence="2">Coproporphyrinogen III oxidase and related Fe-Soxido reductases</fullName>
    </submittedName>
</protein>
<sequence length="350" mass="40683">MNTKNNKKYLIKCIILLIIAFICLFQTILINALEAQPNEQRPNNQHYAFTQSPDLKNKQIENRNKKLSLQLDKLIEQLQTFVTEYDEYDAYLFHNIKELKNETVNNSEFTTLQNILDQDIPRYKTTLTQNAHAEKNTFMTSIANKETLNTDGINTLKAKIKNCFDTFKLNRNKVYETIKSKAEPFKNISSIKNKIEDFESDLTSKKDQTQPNNFKPSPTNLCDLNTDINNEIEKLSQIHNKYFIAKIHNIELNPGNQNQIQEQIITKLKTLIPQNSNTQNVETQTTIKDIFQINTLQTPSYNSNINNKYILDTKIKDANNNLATVFIDVQDKETIELPQEPYTLEQLLQN</sequence>
<evidence type="ECO:0000313" key="3">
    <source>
        <dbReference type="Proteomes" id="UP000028900"/>
    </source>
</evidence>